<evidence type="ECO:0000313" key="2">
    <source>
        <dbReference type="EMBL" id="SVC71649.1"/>
    </source>
</evidence>
<dbReference type="SUPFAM" id="SSF49344">
    <property type="entry name" value="CBD9-like"/>
    <property type="match status" value="1"/>
</dbReference>
<gene>
    <name evidence="2" type="ORF">METZ01_LOCUS324503</name>
</gene>
<dbReference type="GO" id="GO:0004553">
    <property type="term" value="F:hydrolase activity, hydrolyzing O-glycosyl compounds"/>
    <property type="evidence" value="ECO:0007669"/>
    <property type="project" value="InterPro"/>
</dbReference>
<dbReference type="GO" id="GO:0016052">
    <property type="term" value="P:carbohydrate catabolic process"/>
    <property type="evidence" value="ECO:0007669"/>
    <property type="project" value="InterPro"/>
</dbReference>
<dbReference type="InterPro" id="IPR010502">
    <property type="entry name" value="Carb-bd_dom_fam9"/>
</dbReference>
<dbReference type="Pfam" id="PF06452">
    <property type="entry name" value="CBM9_1"/>
    <property type="match status" value="1"/>
</dbReference>
<sequence>MDYDLIFKSQRLRAVKYLLQFLFVYTLLPVVNSQNQLSEYQVEAHRTYESIEIDGNLSEPEWKKAKPVKHFVQIEPYEGSAISQPMEVQILYDDNHIYFGFTCFDSDLSKLVANEMRRDARDIHENDNVFILLDTYNDRRSGFFFRVNSLGAMQDRKVINGGDSMNSDWDIVWECQTKINEDNWIVEIAIPFS</sequence>
<protein>
    <recommendedName>
        <fullName evidence="1">Carbohydrate-binding domain-containing protein</fullName>
    </recommendedName>
</protein>
<proteinExistence type="predicted"/>
<name>A0A382PE29_9ZZZZ</name>
<dbReference type="AlphaFoldDB" id="A0A382PE29"/>
<evidence type="ECO:0000259" key="1">
    <source>
        <dbReference type="Pfam" id="PF06452"/>
    </source>
</evidence>
<feature type="non-terminal residue" evidence="2">
    <location>
        <position position="193"/>
    </location>
</feature>
<dbReference type="CDD" id="cd09618">
    <property type="entry name" value="CBM9_like_2"/>
    <property type="match status" value="1"/>
</dbReference>
<organism evidence="2">
    <name type="scientific">marine metagenome</name>
    <dbReference type="NCBI Taxonomy" id="408172"/>
    <lineage>
        <taxon>unclassified sequences</taxon>
        <taxon>metagenomes</taxon>
        <taxon>ecological metagenomes</taxon>
    </lineage>
</organism>
<feature type="domain" description="Carbohydrate-binding" evidence="1">
    <location>
        <begin position="53"/>
        <end position="192"/>
    </location>
</feature>
<dbReference type="GO" id="GO:0030246">
    <property type="term" value="F:carbohydrate binding"/>
    <property type="evidence" value="ECO:0007669"/>
    <property type="project" value="InterPro"/>
</dbReference>
<accession>A0A382PE29</accession>
<dbReference type="EMBL" id="UINC01106762">
    <property type="protein sequence ID" value="SVC71649.1"/>
    <property type="molecule type" value="Genomic_DNA"/>
</dbReference>
<dbReference type="Gene3D" id="2.60.40.1190">
    <property type="match status" value="1"/>
</dbReference>
<reference evidence="2" key="1">
    <citation type="submission" date="2018-05" db="EMBL/GenBank/DDBJ databases">
        <authorList>
            <person name="Lanie J.A."/>
            <person name="Ng W.-L."/>
            <person name="Kazmierczak K.M."/>
            <person name="Andrzejewski T.M."/>
            <person name="Davidsen T.M."/>
            <person name="Wayne K.J."/>
            <person name="Tettelin H."/>
            <person name="Glass J.I."/>
            <person name="Rusch D."/>
            <person name="Podicherti R."/>
            <person name="Tsui H.-C.T."/>
            <person name="Winkler M.E."/>
        </authorList>
    </citation>
    <scope>NUCLEOTIDE SEQUENCE</scope>
</reference>